<keyword evidence="4" id="KW-1185">Reference proteome</keyword>
<dbReference type="AlphaFoldDB" id="A0A377Q7G4"/>
<organism evidence="1 3">
    <name type="scientific">Iodobacter fluviatilis</name>
    <dbReference type="NCBI Taxonomy" id="537"/>
    <lineage>
        <taxon>Bacteria</taxon>
        <taxon>Pseudomonadati</taxon>
        <taxon>Pseudomonadota</taxon>
        <taxon>Betaproteobacteria</taxon>
        <taxon>Neisseriales</taxon>
        <taxon>Chitinibacteraceae</taxon>
        <taxon>Iodobacter</taxon>
    </lineage>
</organism>
<sequence length="304" mass="33892">MSFIESGRKPLEMICDLLADQPLARLDIERIDNKKCVFTVRCLIGGLMRVWPVSDSSGELLQSDKTMPIIQYIGKTGVDLVLVYRRNNFIEIDIAIVTASQTHFDKLIAAERRLRQINKEKKIAQDALLKVNYELTMLADFEHSNKVEERDLWAEAATRFTTIGVFTAWCDSEYSRLNIIIAELSVGGLPSSGLGQLENVYEQFIYHDDIFPLRIGRINGGYTISKVRLNVANFPLDQPLSLKLGNLIIATFTAAEMANLAGGNITLEINYPVENSTDLMAVANGASIGAVKLLIFTYKTAIAR</sequence>
<evidence type="ECO:0000313" key="4">
    <source>
        <dbReference type="Proteomes" id="UP000295794"/>
    </source>
</evidence>
<evidence type="ECO:0000313" key="2">
    <source>
        <dbReference type="EMBL" id="TCU88725.1"/>
    </source>
</evidence>
<dbReference type="EMBL" id="UGHR01000001">
    <property type="protein sequence ID" value="STQ91204.1"/>
    <property type="molecule type" value="Genomic_DNA"/>
</dbReference>
<name>A0A377Q7G4_9NEIS</name>
<dbReference type="Proteomes" id="UP000255108">
    <property type="component" value="Unassembled WGS sequence"/>
</dbReference>
<dbReference type="Proteomes" id="UP000295794">
    <property type="component" value="Unassembled WGS sequence"/>
</dbReference>
<gene>
    <name evidence="2" type="ORF">EV682_103309</name>
    <name evidence="1" type="ORF">NCTC11159_02276</name>
</gene>
<protein>
    <submittedName>
        <fullName evidence="1">Uncharacterized protein</fullName>
    </submittedName>
</protein>
<evidence type="ECO:0000313" key="3">
    <source>
        <dbReference type="Proteomes" id="UP000255108"/>
    </source>
</evidence>
<reference evidence="2 4" key="2">
    <citation type="submission" date="2019-03" db="EMBL/GenBank/DDBJ databases">
        <title>Genomic Encyclopedia of Type Strains, Phase IV (KMG-IV): sequencing the most valuable type-strain genomes for metagenomic binning, comparative biology and taxonomic classification.</title>
        <authorList>
            <person name="Goeker M."/>
        </authorList>
    </citation>
    <scope>NUCLEOTIDE SEQUENCE [LARGE SCALE GENOMIC DNA]</scope>
    <source>
        <strain evidence="2 4">DSM 3764</strain>
    </source>
</reference>
<reference evidence="1 3" key="1">
    <citation type="submission" date="2018-06" db="EMBL/GenBank/DDBJ databases">
        <authorList>
            <consortium name="Pathogen Informatics"/>
            <person name="Doyle S."/>
        </authorList>
    </citation>
    <scope>NUCLEOTIDE SEQUENCE [LARGE SCALE GENOMIC DNA]</scope>
    <source>
        <strain evidence="1 3">NCTC11159</strain>
    </source>
</reference>
<accession>A0A377Q7G4</accession>
<evidence type="ECO:0000313" key="1">
    <source>
        <dbReference type="EMBL" id="STQ91204.1"/>
    </source>
</evidence>
<dbReference type="EMBL" id="SMBT01000003">
    <property type="protein sequence ID" value="TCU88725.1"/>
    <property type="molecule type" value="Genomic_DNA"/>
</dbReference>
<proteinExistence type="predicted"/>